<dbReference type="PANTHER" id="PTHR43434:SF1">
    <property type="entry name" value="PHOSPHOGLYCOLATE PHOSPHATASE"/>
    <property type="match status" value="1"/>
</dbReference>
<accession>A0A0N8GNQ3</accession>
<gene>
    <name evidence="1" type="ORF">ADN00_05720</name>
</gene>
<evidence type="ECO:0000313" key="2">
    <source>
        <dbReference type="Proteomes" id="UP000050417"/>
    </source>
</evidence>
<dbReference type="InterPro" id="IPR023214">
    <property type="entry name" value="HAD_sf"/>
</dbReference>
<proteinExistence type="predicted"/>
<name>A0A0N8GNQ3_9CHLR</name>
<dbReference type="OrthoDB" id="9781311at2"/>
<dbReference type="InterPro" id="IPR036412">
    <property type="entry name" value="HAD-like_sf"/>
</dbReference>
<dbReference type="Proteomes" id="UP000050417">
    <property type="component" value="Unassembled WGS sequence"/>
</dbReference>
<dbReference type="Pfam" id="PF00702">
    <property type="entry name" value="Hydrolase"/>
    <property type="match status" value="1"/>
</dbReference>
<dbReference type="GO" id="GO:0005829">
    <property type="term" value="C:cytosol"/>
    <property type="evidence" value="ECO:0007669"/>
    <property type="project" value="TreeGrafter"/>
</dbReference>
<dbReference type="InterPro" id="IPR050155">
    <property type="entry name" value="HAD-like_hydrolase_sf"/>
</dbReference>
<dbReference type="EMBL" id="LGCL01000016">
    <property type="protein sequence ID" value="KPL78738.1"/>
    <property type="molecule type" value="Genomic_DNA"/>
</dbReference>
<dbReference type="SFLD" id="SFLDS00003">
    <property type="entry name" value="Haloacid_Dehalogenase"/>
    <property type="match status" value="1"/>
</dbReference>
<protein>
    <submittedName>
        <fullName evidence="1">Haloacid dehalogenase</fullName>
    </submittedName>
</protein>
<sequence>MTPTYPVLPGSQIEIIQPAIQRGNIRHALFDFDGTISLIREGWQAVMQPMMVEILMQTPRHEERDQIEALVKEFVTRLTGKQTVYQMIQLAEEIEKRGGQAKDPLVYKHQYHALLMEHIQHRLEQLKAGQANPVDMVVPGSFEILKSLRERGVACYLASGTDEVFVLEEAELLGVTPYFKGVYGAQDDYKNFSKKMVIDRIIQENHLGGSELVAFGDGYVEIEDTKSVGGISVGVASNEATRAGIDEWKRSRLIAAGADVIVPDFGEHEQLVRYLFMEE</sequence>
<dbReference type="SUPFAM" id="SSF56784">
    <property type="entry name" value="HAD-like"/>
    <property type="match status" value="1"/>
</dbReference>
<dbReference type="GO" id="GO:0006281">
    <property type="term" value="P:DNA repair"/>
    <property type="evidence" value="ECO:0007669"/>
    <property type="project" value="TreeGrafter"/>
</dbReference>
<reference evidence="1 2" key="1">
    <citation type="submission" date="2015-07" db="EMBL/GenBank/DDBJ databases">
        <title>Genome sequence of Ornatilinea apprima DSM 23815.</title>
        <authorList>
            <person name="Hemp J."/>
            <person name="Ward L.M."/>
            <person name="Pace L.A."/>
            <person name="Fischer W.W."/>
        </authorList>
    </citation>
    <scope>NUCLEOTIDE SEQUENCE [LARGE SCALE GENOMIC DNA]</scope>
    <source>
        <strain evidence="1 2">P3M-1</strain>
    </source>
</reference>
<organism evidence="1 2">
    <name type="scientific">Ornatilinea apprima</name>
    <dbReference type="NCBI Taxonomy" id="1134406"/>
    <lineage>
        <taxon>Bacteria</taxon>
        <taxon>Bacillati</taxon>
        <taxon>Chloroflexota</taxon>
        <taxon>Anaerolineae</taxon>
        <taxon>Anaerolineales</taxon>
        <taxon>Anaerolineaceae</taxon>
        <taxon>Ornatilinea</taxon>
    </lineage>
</organism>
<dbReference type="Gene3D" id="3.40.50.1000">
    <property type="entry name" value="HAD superfamily/HAD-like"/>
    <property type="match status" value="1"/>
</dbReference>
<dbReference type="SFLD" id="SFLDG01129">
    <property type="entry name" value="C1.5:_HAD__Beta-PGM__Phosphata"/>
    <property type="match status" value="1"/>
</dbReference>
<comment type="caution">
    <text evidence="1">The sequence shown here is derived from an EMBL/GenBank/DDBJ whole genome shotgun (WGS) entry which is preliminary data.</text>
</comment>
<dbReference type="GO" id="GO:0008967">
    <property type="term" value="F:phosphoglycolate phosphatase activity"/>
    <property type="evidence" value="ECO:0007669"/>
    <property type="project" value="TreeGrafter"/>
</dbReference>
<dbReference type="AlphaFoldDB" id="A0A0N8GNQ3"/>
<keyword evidence="2" id="KW-1185">Reference proteome</keyword>
<dbReference type="PANTHER" id="PTHR43434">
    <property type="entry name" value="PHOSPHOGLYCOLATE PHOSPHATASE"/>
    <property type="match status" value="1"/>
</dbReference>
<dbReference type="RefSeq" id="WP_075062008.1">
    <property type="nucleotide sequence ID" value="NZ_LGCL01000016.1"/>
</dbReference>
<dbReference type="STRING" id="1134406.ADN00_05720"/>
<dbReference type="PATRIC" id="fig|1134406.4.peg.1620"/>
<evidence type="ECO:0000313" key="1">
    <source>
        <dbReference type="EMBL" id="KPL78738.1"/>
    </source>
</evidence>